<keyword evidence="3" id="KW-1185">Reference proteome</keyword>
<comment type="caution">
    <text evidence="2">The sequence shown here is derived from an EMBL/GenBank/DDBJ whole genome shotgun (WGS) entry which is preliminary data.</text>
</comment>
<dbReference type="AlphaFoldDB" id="A0A0B4CSW3"/>
<evidence type="ECO:0000313" key="2">
    <source>
        <dbReference type="EMBL" id="KIC64299.1"/>
    </source>
</evidence>
<name>A0A0B4CSW3_9FLAO</name>
<dbReference type="STRING" id="363331.RM51_06205"/>
<sequence length="198" mass="23087">MNSIIQSYLSTVQETCPNIPNDALILLGNELEIFELQPKDIFIQAELFQKSIGYIHSGLIRAFYINEKGEDITVNFVDEKKLVVHLDALSKNKPSKFSFQALEKTIIVSIPKIHIDSCAEKYPVLEKYLRIMIEQVYCRMFNRLEALLNDNAEERYLNFVEDFPTLFNRIPISHLCTYLGVKRQSLTRIRKKILERSK</sequence>
<dbReference type="RefSeq" id="WP_039366210.1">
    <property type="nucleotide sequence ID" value="NZ_JWTA01000004.1"/>
</dbReference>
<proteinExistence type="predicted"/>
<dbReference type="InterPro" id="IPR014710">
    <property type="entry name" value="RmlC-like_jellyroll"/>
</dbReference>
<feature type="domain" description="Cyclic nucleotide-binding" evidence="1">
    <location>
        <begin position="35"/>
        <end position="121"/>
    </location>
</feature>
<dbReference type="EMBL" id="JWTA01000004">
    <property type="protein sequence ID" value="KIC64299.1"/>
    <property type="molecule type" value="Genomic_DNA"/>
</dbReference>
<reference evidence="2 3" key="1">
    <citation type="submission" date="2014-12" db="EMBL/GenBank/DDBJ databases">
        <title>Genome sequencing of Chryseobacterium taiwanense TPW19.</title>
        <authorList>
            <person name="Tan P.W."/>
            <person name="Chan K.-G."/>
        </authorList>
    </citation>
    <scope>NUCLEOTIDE SEQUENCE [LARGE SCALE GENOMIC DNA]</scope>
    <source>
        <strain evidence="2 3">TPW19</strain>
    </source>
</reference>
<gene>
    <name evidence="2" type="ORF">RM51_06205</name>
</gene>
<dbReference type="Gene3D" id="2.60.120.10">
    <property type="entry name" value="Jelly Rolls"/>
    <property type="match status" value="1"/>
</dbReference>
<accession>A0A0B4CSW3</accession>
<organism evidence="2 3">
    <name type="scientific">Chryseobacterium taiwanense</name>
    <dbReference type="NCBI Taxonomy" id="363331"/>
    <lineage>
        <taxon>Bacteria</taxon>
        <taxon>Pseudomonadati</taxon>
        <taxon>Bacteroidota</taxon>
        <taxon>Flavobacteriia</taxon>
        <taxon>Flavobacteriales</taxon>
        <taxon>Weeksellaceae</taxon>
        <taxon>Chryseobacterium group</taxon>
        <taxon>Chryseobacterium</taxon>
    </lineage>
</organism>
<evidence type="ECO:0000313" key="3">
    <source>
        <dbReference type="Proteomes" id="UP000031167"/>
    </source>
</evidence>
<protein>
    <recommendedName>
        <fullName evidence="1">Cyclic nucleotide-binding domain-containing protein</fullName>
    </recommendedName>
</protein>
<dbReference type="InterPro" id="IPR018490">
    <property type="entry name" value="cNMP-bd_dom_sf"/>
</dbReference>
<dbReference type="InterPro" id="IPR000595">
    <property type="entry name" value="cNMP-bd_dom"/>
</dbReference>
<dbReference type="Pfam" id="PF00027">
    <property type="entry name" value="cNMP_binding"/>
    <property type="match status" value="1"/>
</dbReference>
<evidence type="ECO:0000259" key="1">
    <source>
        <dbReference type="Pfam" id="PF00027"/>
    </source>
</evidence>
<dbReference type="Proteomes" id="UP000031167">
    <property type="component" value="Unassembled WGS sequence"/>
</dbReference>
<dbReference type="SUPFAM" id="SSF51206">
    <property type="entry name" value="cAMP-binding domain-like"/>
    <property type="match status" value="1"/>
</dbReference>